<keyword evidence="1" id="KW-0472">Membrane</keyword>
<dbReference type="STRING" id="1317121.ATO11_12845"/>
<keyword evidence="4" id="KW-1185">Reference proteome</keyword>
<keyword evidence="1" id="KW-1133">Transmembrane helix</keyword>
<name>A0A0L1JNJ0_9RHOB</name>
<dbReference type="RefSeq" id="WP_050531289.1">
    <property type="nucleotide sequence ID" value="NZ_AQQZ01000005.1"/>
</dbReference>
<reference evidence="3 4" key="1">
    <citation type="journal article" date="2015" name="Int. J. Syst. Evol. Microbiol.">
        <title>Aestuariivita atlantica sp. nov., isolated from deep sea sediment of the Atlantic Ocean.</title>
        <authorList>
            <person name="Li G."/>
            <person name="Lai Q."/>
            <person name="Du Y."/>
            <person name="Liu X."/>
            <person name="Sun F."/>
            <person name="Shao Z."/>
        </authorList>
    </citation>
    <scope>NUCLEOTIDE SEQUENCE [LARGE SCALE GENOMIC DNA]</scope>
    <source>
        <strain evidence="3 4">22II-S11-z3</strain>
    </source>
</reference>
<organism evidence="3 4">
    <name type="scientific">Pseudaestuariivita atlantica</name>
    <dbReference type="NCBI Taxonomy" id="1317121"/>
    <lineage>
        <taxon>Bacteria</taxon>
        <taxon>Pseudomonadati</taxon>
        <taxon>Pseudomonadota</taxon>
        <taxon>Alphaproteobacteria</taxon>
        <taxon>Rhodobacterales</taxon>
        <taxon>Paracoccaceae</taxon>
        <taxon>Pseudaestuariivita</taxon>
    </lineage>
</organism>
<gene>
    <name evidence="3" type="ORF">ATO11_12845</name>
</gene>
<dbReference type="Proteomes" id="UP000036938">
    <property type="component" value="Unassembled WGS sequence"/>
</dbReference>
<evidence type="ECO:0000259" key="2">
    <source>
        <dbReference type="Pfam" id="PF13785"/>
    </source>
</evidence>
<proteinExistence type="predicted"/>
<dbReference type="Pfam" id="PF13785">
    <property type="entry name" value="DUF4178"/>
    <property type="match status" value="1"/>
</dbReference>
<evidence type="ECO:0000313" key="3">
    <source>
        <dbReference type="EMBL" id="KNG93324.1"/>
    </source>
</evidence>
<keyword evidence="1" id="KW-0812">Transmembrane</keyword>
<dbReference type="PATRIC" id="fig|1317121.7.peg.3280"/>
<dbReference type="AlphaFoldDB" id="A0A0L1JNJ0"/>
<dbReference type="EMBL" id="AQQZ01000005">
    <property type="protein sequence ID" value="KNG93324.1"/>
    <property type="molecule type" value="Genomic_DNA"/>
</dbReference>
<evidence type="ECO:0000313" key="4">
    <source>
        <dbReference type="Proteomes" id="UP000036938"/>
    </source>
</evidence>
<accession>A0A0L1JNJ0</accession>
<feature type="domain" description="DUF4178" evidence="2">
    <location>
        <begin position="60"/>
        <end position="205"/>
    </location>
</feature>
<feature type="transmembrane region" description="Helical" evidence="1">
    <location>
        <begin position="238"/>
        <end position="259"/>
    </location>
</feature>
<sequence length="433" mass="48377">MTDVRSINCTSCGAGLDVLGGGRVTTHICGYCGAELATNADYKVLRKFADMPRPVSPFHIGMRGRIKGVEWTIIGTLGMEERWDGQVWVWTDHMLFSPTHGYAWLTVEDGHLTFTRRLRGVGTRVWMSERWVETAEHPPTVKVDGKRYKYYETSNTKVTFAEGEFNYRPEVGQTRQHITALGDDAMLSFSENDGEREVDRTEYLPQSETFAAFGATPPPPPATVHPTQPYVGGAHEGFLARASFGFAALSVVLSLWFWLQPGERALDVRNIAVASLPQEFTFDVPRTGQLTRIRINSDVRDGWAFVEAYVTDPEDRPVFETGRTVERYRGVSEGERWTEGSGGSTIRFRPELAGPHTIELAVSETGKWFGSGIRRDNRAAIGQVGLTVTNGVASGFWTLCLAGLFVAFGLWQHAGRFLHDLRRWSGTDWTDED</sequence>
<dbReference type="InterPro" id="IPR025235">
    <property type="entry name" value="DUF4178"/>
</dbReference>
<comment type="caution">
    <text evidence="3">The sequence shown here is derived from an EMBL/GenBank/DDBJ whole genome shotgun (WGS) entry which is preliminary data.</text>
</comment>
<protein>
    <recommendedName>
        <fullName evidence="2">DUF4178 domain-containing protein</fullName>
    </recommendedName>
</protein>
<feature type="transmembrane region" description="Helical" evidence="1">
    <location>
        <begin position="384"/>
        <end position="411"/>
    </location>
</feature>
<evidence type="ECO:0000256" key="1">
    <source>
        <dbReference type="SAM" id="Phobius"/>
    </source>
</evidence>